<evidence type="ECO:0000256" key="3">
    <source>
        <dbReference type="ARBA" id="ARBA00022448"/>
    </source>
</evidence>
<evidence type="ECO:0000313" key="14">
    <source>
        <dbReference type="Proteomes" id="UP000007797"/>
    </source>
</evidence>
<feature type="region of interest" description="Disordered" evidence="10">
    <location>
        <begin position="219"/>
        <end position="270"/>
    </location>
</feature>
<evidence type="ECO:0000256" key="2">
    <source>
        <dbReference type="ARBA" id="ARBA00006108"/>
    </source>
</evidence>
<dbReference type="Gene3D" id="1.20.5.110">
    <property type="match status" value="1"/>
</dbReference>
<evidence type="ECO:0000256" key="1">
    <source>
        <dbReference type="ARBA" id="ARBA00004211"/>
    </source>
</evidence>
<dbReference type="InterPro" id="IPR007705">
    <property type="entry name" value="Vesicle_trsprt_v-SNARE_N"/>
</dbReference>
<evidence type="ECO:0000256" key="6">
    <source>
        <dbReference type="ARBA" id="ARBA00022989"/>
    </source>
</evidence>
<gene>
    <name evidence="13" type="primary">vti1B</name>
    <name evidence="13" type="ORF">DFA_09802</name>
</gene>
<evidence type="ECO:0000256" key="10">
    <source>
        <dbReference type="SAM" id="MobiDB-lite"/>
    </source>
</evidence>
<keyword evidence="4 11" id="KW-0812">Transmembrane</keyword>
<keyword evidence="5" id="KW-0653">Protein transport</keyword>
<evidence type="ECO:0000256" key="11">
    <source>
        <dbReference type="SAM" id="Phobius"/>
    </source>
</evidence>
<evidence type="ECO:0000256" key="9">
    <source>
        <dbReference type="SAM" id="Coils"/>
    </source>
</evidence>
<dbReference type="Gene3D" id="1.20.58.400">
    <property type="entry name" value="t-snare proteins"/>
    <property type="match status" value="1"/>
</dbReference>
<keyword evidence="6 11" id="KW-1133">Transmembrane helix</keyword>
<dbReference type="KEGG" id="dfa:DFA_09802"/>
<dbReference type="OrthoDB" id="430637at2759"/>
<protein>
    <submittedName>
        <fullName evidence="13">V-SNARE family protein</fullName>
    </submittedName>
</protein>
<dbReference type="RefSeq" id="XP_004351702.1">
    <property type="nucleotide sequence ID" value="XM_004351650.1"/>
</dbReference>
<dbReference type="Pfam" id="PF12352">
    <property type="entry name" value="V-SNARE_C"/>
    <property type="match status" value="1"/>
</dbReference>
<keyword evidence="3" id="KW-0813">Transport</keyword>
<evidence type="ECO:0000313" key="13">
    <source>
        <dbReference type="EMBL" id="EGG14982.1"/>
    </source>
</evidence>
<dbReference type="AlphaFoldDB" id="F4QAR4"/>
<evidence type="ECO:0000256" key="7">
    <source>
        <dbReference type="ARBA" id="ARBA00023054"/>
    </source>
</evidence>
<dbReference type="SUPFAM" id="SSF58038">
    <property type="entry name" value="SNARE fusion complex"/>
    <property type="match status" value="1"/>
</dbReference>
<evidence type="ECO:0000256" key="8">
    <source>
        <dbReference type="ARBA" id="ARBA00023136"/>
    </source>
</evidence>
<dbReference type="EMBL" id="GL883026">
    <property type="protein sequence ID" value="EGG14982.1"/>
    <property type="molecule type" value="Genomic_DNA"/>
</dbReference>
<proteinExistence type="inferred from homology"/>
<dbReference type="PANTHER" id="PTHR21230:SF88">
    <property type="entry name" value="V-SNARE FAMILY PROTEIN"/>
    <property type="match status" value="1"/>
</dbReference>
<dbReference type="InterPro" id="IPR038407">
    <property type="entry name" value="v-SNARE_N_sf"/>
</dbReference>
<dbReference type="GO" id="GO:0000149">
    <property type="term" value="F:SNARE binding"/>
    <property type="evidence" value="ECO:0007669"/>
    <property type="project" value="TreeGrafter"/>
</dbReference>
<dbReference type="PANTHER" id="PTHR21230">
    <property type="entry name" value="VESICLE TRANSPORT V-SNARE PROTEIN VTI1-RELATED"/>
    <property type="match status" value="1"/>
</dbReference>
<feature type="domain" description="Vesicle transport v-SNARE N-terminal" evidence="12">
    <location>
        <begin position="1"/>
        <end position="88"/>
    </location>
</feature>
<feature type="coiled-coil region" evidence="9">
    <location>
        <begin position="134"/>
        <end position="164"/>
    </location>
</feature>
<sequence length="270" mass="30181">MSLFESYEEEIKQFFRQFDQSINSFQNVAQEQKRGELEKIENILNSIEGSLESLNLESNRTGKSTQQYFSQFYQAKKTYQQLKDKYQSEKNYSDLLGSPAYRDFNNSASMTQREKVAKSNKTLEQGISMIRMANDQVNQDKKLAEDTLNNMAQQRERLVGFEKRFDSIDSLLGRARKTLSTMSRREIANKFIMAGIILVLLVSIILIIWLKFVRNSGGHDGSSSDNGSSTTTGPSNSTTTTTTTTTGTTIGTTTGSSADPNSTTTGALTL</sequence>
<dbReference type="GeneID" id="14867100"/>
<keyword evidence="14" id="KW-1185">Reference proteome</keyword>
<comment type="subcellular location">
    <subcellularLocation>
        <location evidence="1">Membrane</location>
        <topology evidence="1">Single-pass type IV membrane protein</topology>
    </subcellularLocation>
</comment>
<name>F4QAR4_CACFS</name>
<dbReference type="FunFam" id="1.20.5.110:FF:000002">
    <property type="entry name" value="Vesicle transport through interaction with t-SNAREsB"/>
    <property type="match status" value="1"/>
</dbReference>
<dbReference type="GO" id="GO:0012507">
    <property type="term" value="C:ER to Golgi transport vesicle membrane"/>
    <property type="evidence" value="ECO:0007669"/>
    <property type="project" value="TreeGrafter"/>
</dbReference>
<evidence type="ECO:0000259" key="12">
    <source>
        <dbReference type="Pfam" id="PF05008"/>
    </source>
</evidence>
<organism evidence="13 14">
    <name type="scientific">Cavenderia fasciculata</name>
    <name type="common">Slime mold</name>
    <name type="synonym">Dictyostelium fasciculatum</name>
    <dbReference type="NCBI Taxonomy" id="261658"/>
    <lineage>
        <taxon>Eukaryota</taxon>
        <taxon>Amoebozoa</taxon>
        <taxon>Evosea</taxon>
        <taxon>Eumycetozoa</taxon>
        <taxon>Dictyostelia</taxon>
        <taxon>Acytosteliales</taxon>
        <taxon>Cavenderiaceae</taxon>
        <taxon>Cavenderia</taxon>
    </lineage>
</organism>
<feature type="compositionally biased region" description="Polar residues" evidence="10">
    <location>
        <begin position="258"/>
        <end position="270"/>
    </location>
</feature>
<dbReference type="STRING" id="1054147.F4QAR4"/>
<evidence type="ECO:0000256" key="5">
    <source>
        <dbReference type="ARBA" id="ARBA00022927"/>
    </source>
</evidence>
<dbReference type="GO" id="GO:0006886">
    <property type="term" value="P:intracellular protein transport"/>
    <property type="evidence" value="ECO:0007669"/>
    <property type="project" value="InterPro"/>
</dbReference>
<dbReference type="GO" id="GO:0005484">
    <property type="term" value="F:SNAP receptor activity"/>
    <property type="evidence" value="ECO:0007669"/>
    <property type="project" value="TreeGrafter"/>
</dbReference>
<dbReference type="GO" id="GO:0006906">
    <property type="term" value="P:vesicle fusion"/>
    <property type="evidence" value="ECO:0007669"/>
    <property type="project" value="TreeGrafter"/>
</dbReference>
<dbReference type="GO" id="GO:0031201">
    <property type="term" value="C:SNARE complex"/>
    <property type="evidence" value="ECO:0007669"/>
    <property type="project" value="TreeGrafter"/>
</dbReference>
<dbReference type="GO" id="GO:0031902">
    <property type="term" value="C:late endosome membrane"/>
    <property type="evidence" value="ECO:0007669"/>
    <property type="project" value="TreeGrafter"/>
</dbReference>
<dbReference type="Proteomes" id="UP000007797">
    <property type="component" value="Unassembled WGS sequence"/>
</dbReference>
<evidence type="ECO:0000256" key="4">
    <source>
        <dbReference type="ARBA" id="ARBA00022692"/>
    </source>
</evidence>
<feature type="transmembrane region" description="Helical" evidence="11">
    <location>
        <begin position="191"/>
        <end position="210"/>
    </location>
</feature>
<accession>F4QAR4</accession>
<dbReference type="GO" id="GO:0005794">
    <property type="term" value="C:Golgi apparatus"/>
    <property type="evidence" value="ECO:0007669"/>
    <property type="project" value="TreeGrafter"/>
</dbReference>
<dbReference type="GO" id="GO:0005789">
    <property type="term" value="C:endoplasmic reticulum membrane"/>
    <property type="evidence" value="ECO:0007669"/>
    <property type="project" value="TreeGrafter"/>
</dbReference>
<comment type="similarity">
    <text evidence="2">Belongs to the VTI1 family.</text>
</comment>
<keyword evidence="7 9" id="KW-0175">Coiled coil</keyword>
<dbReference type="Pfam" id="PF05008">
    <property type="entry name" value="V-SNARE"/>
    <property type="match status" value="1"/>
</dbReference>
<reference evidence="14" key="1">
    <citation type="journal article" date="2011" name="Genome Res.">
        <title>Phylogeny-wide analysis of social amoeba genomes highlights ancient origins for complex intercellular communication.</title>
        <authorList>
            <person name="Heidel A.J."/>
            <person name="Lawal H.M."/>
            <person name="Felder M."/>
            <person name="Schilde C."/>
            <person name="Helps N.R."/>
            <person name="Tunggal B."/>
            <person name="Rivero F."/>
            <person name="John U."/>
            <person name="Schleicher M."/>
            <person name="Eichinger L."/>
            <person name="Platzer M."/>
            <person name="Noegel A.A."/>
            <person name="Schaap P."/>
            <person name="Gloeckner G."/>
        </authorList>
    </citation>
    <scope>NUCLEOTIDE SEQUENCE [LARGE SCALE GENOMIC DNA]</scope>
    <source>
        <strain evidence="14">SH3</strain>
    </source>
</reference>
<keyword evidence="8 11" id="KW-0472">Membrane</keyword>
<feature type="compositionally biased region" description="Low complexity" evidence="10">
    <location>
        <begin position="221"/>
        <end position="257"/>
    </location>
</feature>
<dbReference type="OMA" id="MANKFIM"/>